<protein>
    <submittedName>
        <fullName evidence="2">Uncharacterized protein</fullName>
    </submittedName>
</protein>
<dbReference type="Proteomes" id="UP000015530">
    <property type="component" value="Unassembled WGS sequence"/>
</dbReference>
<reference evidence="3" key="1">
    <citation type="journal article" date="2013" name="Mol. Plant Microbe Interact.">
        <title>Global aspects of pacC regulation of pathogenicity genes in Colletotrichum gloeosporioides as revealed by transcriptome analysis.</title>
        <authorList>
            <person name="Alkan N."/>
            <person name="Meng X."/>
            <person name="Friedlander G."/>
            <person name="Reuveni E."/>
            <person name="Sukno S."/>
            <person name="Sherman A."/>
            <person name="Thon M."/>
            <person name="Fluhr R."/>
            <person name="Prusky D."/>
        </authorList>
    </citation>
    <scope>NUCLEOTIDE SEQUENCE [LARGE SCALE GENOMIC DNA]</scope>
    <source>
        <strain evidence="3">Cg-14</strain>
    </source>
</reference>
<comment type="caution">
    <text evidence="2">The sequence shown here is derived from an EMBL/GenBank/DDBJ whole genome shotgun (WGS) entry which is preliminary data.</text>
</comment>
<gene>
    <name evidence="2" type="ORF">CGLO_05041</name>
</gene>
<feature type="region of interest" description="Disordered" evidence="1">
    <location>
        <begin position="78"/>
        <end position="97"/>
    </location>
</feature>
<accession>T0KQY2</accession>
<evidence type="ECO:0000313" key="2">
    <source>
        <dbReference type="EMBL" id="EQB55063.1"/>
    </source>
</evidence>
<evidence type="ECO:0000313" key="3">
    <source>
        <dbReference type="Proteomes" id="UP000015530"/>
    </source>
</evidence>
<sequence>MAARFAVIGIGIHKGHRKTDLFSGGLLTLGKEKAQPSPNGCHCMSSSKAARSIMQATDKGLDVIVSAPLGRRDLASYRRRQQQGRGMTRDEGRRKTVRVQQQVVKMLADEDKSVAATPPGKA</sequence>
<evidence type="ECO:0000256" key="1">
    <source>
        <dbReference type="SAM" id="MobiDB-lite"/>
    </source>
</evidence>
<dbReference type="AlphaFoldDB" id="T0KQY2"/>
<organism evidence="2 3">
    <name type="scientific">Colletotrichum gloeosporioides (strain Cg-14)</name>
    <name type="common">Anthracnose fungus</name>
    <name type="synonym">Glomerella cingulata</name>
    <dbReference type="NCBI Taxonomy" id="1237896"/>
    <lineage>
        <taxon>Eukaryota</taxon>
        <taxon>Fungi</taxon>
        <taxon>Dikarya</taxon>
        <taxon>Ascomycota</taxon>
        <taxon>Pezizomycotina</taxon>
        <taxon>Sordariomycetes</taxon>
        <taxon>Hypocreomycetidae</taxon>
        <taxon>Glomerellales</taxon>
        <taxon>Glomerellaceae</taxon>
        <taxon>Colletotrichum</taxon>
        <taxon>Colletotrichum gloeosporioides species complex</taxon>
    </lineage>
</organism>
<proteinExistence type="predicted"/>
<name>T0KQY2_COLGC</name>
<dbReference type="EMBL" id="AMYD01001011">
    <property type="protein sequence ID" value="EQB55063.1"/>
    <property type="molecule type" value="Genomic_DNA"/>
</dbReference>
<dbReference type="HOGENOM" id="CLU_2026533_0_0_1"/>